<evidence type="ECO:0000313" key="3">
    <source>
        <dbReference type="Proteomes" id="UP000645257"/>
    </source>
</evidence>
<dbReference type="EMBL" id="BMYX01000018">
    <property type="protein sequence ID" value="GGY23249.1"/>
    <property type="molecule type" value="Genomic_DNA"/>
</dbReference>
<protein>
    <recommendedName>
        <fullName evidence="4">Sel1 repeat family protein</fullName>
    </recommendedName>
</protein>
<name>A0A918UBF2_9NEIS</name>
<feature type="signal peptide" evidence="1">
    <location>
        <begin position="1"/>
        <end position="26"/>
    </location>
</feature>
<dbReference type="AlphaFoldDB" id="A0A918UBF2"/>
<dbReference type="InterPro" id="IPR011990">
    <property type="entry name" value="TPR-like_helical_dom_sf"/>
</dbReference>
<dbReference type="Gene3D" id="1.25.40.10">
    <property type="entry name" value="Tetratricopeptide repeat domain"/>
    <property type="match status" value="2"/>
</dbReference>
<dbReference type="Pfam" id="PF08238">
    <property type="entry name" value="Sel1"/>
    <property type="match status" value="5"/>
</dbReference>
<dbReference type="Proteomes" id="UP000645257">
    <property type="component" value="Unassembled WGS sequence"/>
</dbReference>
<dbReference type="InterPro" id="IPR050767">
    <property type="entry name" value="Sel1_AlgK"/>
</dbReference>
<organism evidence="2 3">
    <name type="scientific">Paludibacterium paludis</name>
    <dbReference type="NCBI Taxonomy" id="1225769"/>
    <lineage>
        <taxon>Bacteria</taxon>
        <taxon>Pseudomonadati</taxon>
        <taxon>Pseudomonadota</taxon>
        <taxon>Betaproteobacteria</taxon>
        <taxon>Neisseriales</taxon>
        <taxon>Chromobacteriaceae</taxon>
        <taxon>Paludibacterium</taxon>
    </lineage>
</organism>
<reference evidence="2" key="1">
    <citation type="journal article" date="2014" name="Int. J. Syst. Evol. Microbiol.">
        <title>Complete genome sequence of Corynebacterium casei LMG S-19264T (=DSM 44701T), isolated from a smear-ripened cheese.</title>
        <authorList>
            <consortium name="US DOE Joint Genome Institute (JGI-PGF)"/>
            <person name="Walter F."/>
            <person name="Albersmeier A."/>
            <person name="Kalinowski J."/>
            <person name="Ruckert C."/>
        </authorList>
    </citation>
    <scope>NUCLEOTIDE SEQUENCE</scope>
    <source>
        <strain evidence="2">KCTC 32182</strain>
    </source>
</reference>
<evidence type="ECO:0000256" key="1">
    <source>
        <dbReference type="SAM" id="SignalP"/>
    </source>
</evidence>
<reference evidence="2" key="2">
    <citation type="submission" date="2020-09" db="EMBL/GenBank/DDBJ databases">
        <authorList>
            <person name="Sun Q."/>
            <person name="Kim S."/>
        </authorList>
    </citation>
    <scope>NUCLEOTIDE SEQUENCE</scope>
    <source>
        <strain evidence="2">KCTC 32182</strain>
    </source>
</reference>
<dbReference type="SMART" id="SM00671">
    <property type="entry name" value="SEL1"/>
    <property type="match status" value="4"/>
</dbReference>
<gene>
    <name evidence="2" type="ORF">GCM10011289_28790</name>
</gene>
<dbReference type="PANTHER" id="PTHR11102">
    <property type="entry name" value="SEL-1-LIKE PROTEIN"/>
    <property type="match status" value="1"/>
</dbReference>
<keyword evidence="1" id="KW-0732">Signal</keyword>
<sequence>MNPALSALIATAALILAACAKTPAQADIDDARHRAQYARDSMAWQHLKTWAADGNPAAERALADALASLDTSDAWRRARPWYERAAGHGDGVSAFRLARLYAKGSGVAPDRERSRAWLLAAAKLKHPDAACLLGLHAKNPSSGKPDYAGANRWFAQAAEQGSAEAMFQLGISYQEGLGVDRDIARARSWYEKAAGLEMPAALQTLAMAYRTGDLGLPRNDARSDELFAQAAHAVRDFQSALF</sequence>
<evidence type="ECO:0008006" key="4">
    <source>
        <dbReference type="Google" id="ProtNLM"/>
    </source>
</evidence>
<accession>A0A918UBF2</accession>
<comment type="caution">
    <text evidence="2">The sequence shown here is derived from an EMBL/GenBank/DDBJ whole genome shotgun (WGS) entry which is preliminary data.</text>
</comment>
<keyword evidence="3" id="KW-1185">Reference proteome</keyword>
<dbReference type="PANTHER" id="PTHR11102:SF160">
    <property type="entry name" value="ERAD-ASSOCIATED E3 UBIQUITIN-PROTEIN LIGASE COMPONENT HRD3"/>
    <property type="match status" value="1"/>
</dbReference>
<evidence type="ECO:0000313" key="2">
    <source>
        <dbReference type="EMBL" id="GGY23249.1"/>
    </source>
</evidence>
<dbReference type="SUPFAM" id="SSF81901">
    <property type="entry name" value="HCP-like"/>
    <property type="match status" value="1"/>
</dbReference>
<dbReference type="RefSeq" id="WP_189535541.1">
    <property type="nucleotide sequence ID" value="NZ_BMYX01000018.1"/>
</dbReference>
<feature type="chain" id="PRO_5037846732" description="Sel1 repeat family protein" evidence="1">
    <location>
        <begin position="27"/>
        <end position="242"/>
    </location>
</feature>
<proteinExistence type="predicted"/>
<dbReference type="InterPro" id="IPR006597">
    <property type="entry name" value="Sel1-like"/>
</dbReference>